<dbReference type="AlphaFoldDB" id="C5A5T6"/>
<organism evidence="2 3">
    <name type="scientific">Thermococcus gammatolerans (strain DSM 15229 / JCM 11827 / EJ3)</name>
    <dbReference type="NCBI Taxonomy" id="593117"/>
    <lineage>
        <taxon>Archaea</taxon>
        <taxon>Methanobacteriati</taxon>
        <taxon>Methanobacteriota</taxon>
        <taxon>Thermococci</taxon>
        <taxon>Thermococcales</taxon>
        <taxon>Thermococcaceae</taxon>
        <taxon>Thermococcus</taxon>
    </lineage>
</organism>
<evidence type="ECO:0000313" key="3">
    <source>
        <dbReference type="Proteomes" id="UP000001488"/>
    </source>
</evidence>
<dbReference type="HOGENOM" id="CLU_2857304_0_0_2"/>
<evidence type="ECO:0000313" key="2">
    <source>
        <dbReference type="EMBL" id="ACS33598.1"/>
    </source>
</evidence>
<proteinExistence type="predicted"/>
<dbReference type="Proteomes" id="UP000001488">
    <property type="component" value="Chromosome"/>
</dbReference>
<keyword evidence="1" id="KW-0175">Coiled coil</keyword>
<gene>
    <name evidence="2" type="ordered locus">TGAM_1096</name>
</gene>
<dbReference type="EMBL" id="CP001398">
    <property type="protein sequence ID" value="ACS33598.1"/>
    <property type="molecule type" value="Genomic_DNA"/>
</dbReference>
<evidence type="ECO:0000256" key="1">
    <source>
        <dbReference type="SAM" id="Coils"/>
    </source>
</evidence>
<feature type="coiled-coil region" evidence="1">
    <location>
        <begin position="8"/>
        <end position="63"/>
    </location>
</feature>
<dbReference type="STRING" id="593117.TGAM_1096"/>
<sequence>MMTMESVEKLILQELREIKEELKALNSKIDNFAGYFEADEGELRELMRELEDAKKNGVKLEEVLHEL</sequence>
<dbReference type="eggNOG" id="arCOG10057">
    <property type="taxonomic scope" value="Archaea"/>
</dbReference>
<dbReference type="KEGG" id="tga:TGAM_1096"/>
<dbReference type="PaxDb" id="593117-TGAM_1096"/>
<name>C5A5T6_THEGJ</name>
<protein>
    <submittedName>
        <fullName evidence="2">Uncharacterized protein</fullName>
    </submittedName>
</protein>
<keyword evidence="3" id="KW-1185">Reference proteome</keyword>
<accession>C5A5T6</accession>
<dbReference type="PATRIC" id="fig|593117.10.peg.1095"/>
<reference evidence="2 3" key="1">
    <citation type="journal article" date="2007" name="Genome Biol.">
        <title>Genome analysis and genome-wide proteomics of Thermococcus gammatolerans, the most radioresistant organism known amongst the Archaea.</title>
        <authorList>
            <person name="Zivanovic Y."/>
            <person name="Armengaud J."/>
            <person name="Lagorce A."/>
            <person name="Leplat C."/>
            <person name="Guerin P."/>
            <person name="Dutertre M."/>
            <person name="Anthouard V."/>
            <person name="Forterre P."/>
            <person name="Wincker P."/>
            <person name="Confalonieri F."/>
        </authorList>
    </citation>
    <scope>NUCLEOTIDE SEQUENCE [LARGE SCALE GENOMIC DNA]</scope>
    <source>
        <strain evidence="3">DSM 15229 / JCM 11827 / EJ3</strain>
    </source>
</reference>